<dbReference type="Pfam" id="PF03097">
    <property type="entry name" value="BRO1"/>
    <property type="match status" value="1"/>
</dbReference>
<dbReference type="GO" id="GO:0043328">
    <property type="term" value="P:protein transport to vacuole involved in ubiquitin-dependent protein catabolic process via the multivesicular body sorting pathway"/>
    <property type="evidence" value="ECO:0007669"/>
    <property type="project" value="TreeGrafter"/>
</dbReference>
<dbReference type="PANTHER" id="PTHR23030">
    <property type="entry name" value="PCD6 INTERACTING PROTEIN-RELATED"/>
    <property type="match status" value="1"/>
</dbReference>
<accession>A0AAD3T0D1</accession>
<proteinExistence type="predicted"/>
<dbReference type="EMBL" id="BSYO01000021">
    <property type="protein sequence ID" value="GMH20317.1"/>
    <property type="molecule type" value="Genomic_DNA"/>
</dbReference>
<dbReference type="PANTHER" id="PTHR23030:SF30">
    <property type="entry name" value="TYROSINE-PROTEIN PHOSPHATASE NON-RECEPTOR TYPE 23"/>
    <property type="match status" value="1"/>
</dbReference>
<dbReference type="Proteomes" id="UP001279734">
    <property type="component" value="Unassembled WGS sequence"/>
</dbReference>
<sequence length="114" mass="12381">MYSQIGLSVDRLTVKGRRQAMHNFVGAGGAFAYLRDNVAVKAVADRLATADVSVECAGILERLMLAQAYECVFENTIAKGSSPGVCAKISRQEYIMKKPSLWDNILTRLAIGTV</sequence>
<feature type="domain" description="BRO1" evidence="1">
    <location>
        <begin position="1"/>
        <end position="92"/>
    </location>
</feature>
<organism evidence="2 3">
    <name type="scientific">Nepenthes gracilis</name>
    <name type="common">Slender pitcher plant</name>
    <dbReference type="NCBI Taxonomy" id="150966"/>
    <lineage>
        <taxon>Eukaryota</taxon>
        <taxon>Viridiplantae</taxon>
        <taxon>Streptophyta</taxon>
        <taxon>Embryophyta</taxon>
        <taxon>Tracheophyta</taxon>
        <taxon>Spermatophyta</taxon>
        <taxon>Magnoliopsida</taxon>
        <taxon>eudicotyledons</taxon>
        <taxon>Gunneridae</taxon>
        <taxon>Pentapetalae</taxon>
        <taxon>Caryophyllales</taxon>
        <taxon>Nepenthaceae</taxon>
        <taxon>Nepenthes</taxon>
    </lineage>
</organism>
<keyword evidence="3" id="KW-1185">Reference proteome</keyword>
<comment type="caution">
    <text evidence="2">The sequence shown here is derived from an EMBL/GenBank/DDBJ whole genome shotgun (WGS) entry which is preliminary data.</text>
</comment>
<dbReference type="GO" id="GO:0005768">
    <property type="term" value="C:endosome"/>
    <property type="evidence" value="ECO:0007669"/>
    <property type="project" value="TreeGrafter"/>
</dbReference>
<evidence type="ECO:0000313" key="2">
    <source>
        <dbReference type="EMBL" id="GMH20317.1"/>
    </source>
</evidence>
<dbReference type="Gene3D" id="1.25.40.280">
    <property type="entry name" value="alix/aip1 like domains"/>
    <property type="match status" value="1"/>
</dbReference>
<protein>
    <recommendedName>
        <fullName evidence="1">BRO1 domain-containing protein</fullName>
    </recommendedName>
</protein>
<evidence type="ECO:0000313" key="3">
    <source>
        <dbReference type="Proteomes" id="UP001279734"/>
    </source>
</evidence>
<dbReference type="AlphaFoldDB" id="A0AAD3T0D1"/>
<dbReference type="InterPro" id="IPR004328">
    <property type="entry name" value="BRO1_dom"/>
</dbReference>
<dbReference type="InterPro" id="IPR038499">
    <property type="entry name" value="BRO1_sf"/>
</dbReference>
<evidence type="ECO:0000259" key="1">
    <source>
        <dbReference type="Pfam" id="PF03097"/>
    </source>
</evidence>
<name>A0AAD3T0D1_NEPGR</name>
<gene>
    <name evidence="2" type="ORF">Nepgr_022158</name>
</gene>
<reference evidence="2" key="1">
    <citation type="submission" date="2023-05" db="EMBL/GenBank/DDBJ databases">
        <title>Nepenthes gracilis genome sequencing.</title>
        <authorList>
            <person name="Fukushima K."/>
        </authorList>
    </citation>
    <scope>NUCLEOTIDE SEQUENCE</scope>
    <source>
        <strain evidence="2">SING2019-196</strain>
    </source>
</reference>